<dbReference type="Proteomes" id="UP000298663">
    <property type="component" value="Unassembled WGS sequence"/>
</dbReference>
<feature type="region of interest" description="Disordered" evidence="1">
    <location>
        <begin position="20"/>
        <end position="56"/>
    </location>
</feature>
<organism evidence="2 3">
    <name type="scientific">Steinernema carpocapsae</name>
    <name type="common">Entomopathogenic nematode</name>
    <dbReference type="NCBI Taxonomy" id="34508"/>
    <lineage>
        <taxon>Eukaryota</taxon>
        <taxon>Metazoa</taxon>
        <taxon>Ecdysozoa</taxon>
        <taxon>Nematoda</taxon>
        <taxon>Chromadorea</taxon>
        <taxon>Rhabditida</taxon>
        <taxon>Tylenchina</taxon>
        <taxon>Panagrolaimomorpha</taxon>
        <taxon>Strongyloidoidea</taxon>
        <taxon>Steinernematidae</taxon>
        <taxon>Steinernema</taxon>
    </lineage>
</organism>
<reference evidence="2 3" key="2">
    <citation type="journal article" date="2019" name="G3 (Bethesda)">
        <title>Hybrid Assembly of the Genome of the Entomopathogenic Nematode Steinernema carpocapsae Identifies the X-Chromosome.</title>
        <authorList>
            <person name="Serra L."/>
            <person name="Macchietto M."/>
            <person name="Macias-Munoz A."/>
            <person name="McGill C.J."/>
            <person name="Rodriguez I.M."/>
            <person name="Rodriguez B."/>
            <person name="Murad R."/>
            <person name="Mortazavi A."/>
        </authorList>
    </citation>
    <scope>NUCLEOTIDE SEQUENCE [LARGE SCALE GENOMIC DNA]</scope>
    <source>
        <strain evidence="2 3">ALL</strain>
    </source>
</reference>
<keyword evidence="3" id="KW-1185">Reference proteome</keyword>
<evidence type="ECO:0000313" key="2">
    <source>
        <dbReference type="EMBL" id="TKR61639.1"/>
    </source>
</evidence>
<name>A0A4U5LZ86_STECR</name>
<reference evidence="2 3" key="1">
    <citation type="journal article" date="2015" name="Genome Biol.">
        <title>Comparative genomics of Steinernema reveals deeply conserved gene regulatory networks.</title>
        <authorList>
            <person name="Dillman A.R."/>
            <person name="Macchietto M."/>
            <person name="Porter C.F."/>
            <person name="Rogers A."/>
            <person name="Williams B."/>
            <person name="Antoshechkin I."/>
            <person name="Lee M.M."/>
            <person name="Goodwin Z."/>
            <person name="Lu X."/>
            <person name="Lewis E.E."/>
            <person name="Goodrich-Blair H."/>
            <person name="Stock S.P."/>
            <person name="Adams B.J."/>
            <person name="Sternberg P.W."/>
            <person name="Mortazavi A."/>
        </authorList>
    </citation>
    <scope>NUCLEOTIDE SEQUENCE [LARGE SCALE GENOMIC DNA]</scope>
    <source>
        <strain evidence="2 3">ALL</strain>
    </source>
</reference>
<evidence type="ECO:0000313" key="3">
    <source>
        <dbReference type="Proteomes" id="UP000298663"/>
    </source>
</evidence>
<feature type="compositionally biased region" description="Low complexity" evidence="1">
    <location>
        <begin position="21"/>
        <end position="54"/>
    </location>
</feature>
<protein>
    <submittedName>
        <fullName evidence="2">Uncharacterized protein</fullName>
    </submittedName>
</protein>
<evidence type="ECO:0000256" key="1">
    <source>
        <dbReference type="SAM" id="MobiDB-lite"/>
    </source>
</evidence>
<sequence length="92" mass="10536">MDRNYNWGKAYRRQLKEYYFNNNGNNNNGNNDGNSNNGNFGNNNNNNGNNNNNNRGLAIDYTLRSRKECEAIGRKGQSIFNNLQRAGVSNER</sequence>
<accession>A0A4U5LZ86</accession>
<dbReference type="EMBL" id="AZBU02000011">
    <property type="protein sequence ID" value="TKR61639.1"/>
    <property type="molecule type" value="Genomic_DNA"/>
</dbReference>
<dbReference type="AlphaFoldDB" id="A0A4U5LZ86"/>
<gene>
    <name evidence="2" type="ORF">L596_028726</name>
</gene>
<comment type="caution">
    <text evidence="2">The sequence shown here is derived from an EMBL/GenBank/DDBJ whole genome shotgun (WGS) entry which is preliminary data.</text>
</comment>
<proteinExistence type="predicted"/>